<sequence>MPLTARLAPHQRVFASFAIYAFALGNLFPRLPDIKRAMGIEEGALGLALIGTSTGTLISLTLAAPVIAWLGHRRALFVLLPLMALFFAIAVHAPSPLALFLLLIPAGLTMGATEVIVNVEADRTEAAMGRRIMNRAHAFWSFGFFGAGIFGAAMAQLGIPPGVHLALVLPLILLAVQFLLGDFQPAPRRGTDSGENGPIIARPTLGIMALVGVSLSAMLLEGASIDWSAIYMRSVFDALPFLGGLAVATAALSQAITRYFADRIVDRHAPDHVARLMQASMALGVLVIFFAPAAPVALLGFALVGAGTAAIFPLAMSAAAQRSDRPAAINVAALAQFSFVIFLLGPPLLGFVAEHAGLRWTFGLCLPLVAVSFALAGALGSKPAMPEL</sequence>
<protein>
    <submittedName>
        <fullName evidence="6">Predicted arabinose efflux permease, MFS family</fullName>
    </submittedName>
</protein>
<keyword evidence="7" id="KW-1185">Reference proteome</keyword>
<dbReference type="OrthoDB" id="9810941at2"/>
<organism evidence="6 7">
    <name type="scientific">Loktanella atrilutea</name>
    <dbReference type="NCBI Taxonomy" id="366533"/>
    <lineage>
        <taxon>Bacteria</taxon>
        <taxon>Pseudomonadati</taxon>
        <taxon>Pseudomonadota</taxon>
        <taxon>Alphaproteobacteria</taxon>
        <taxon>Rhodobacterales</taxon>
        <taxon>Roseobacteraceae</taxon>
        <taxon>Loktanella</taxon>
    </lineage>
</organism>
<dbReference type="RefSeq" id="WP_072856822.1">
    <property type="nucleotide sequence ID" value="NZ_FQUE01000003.1"/>
</dbReference>
<reference evidence="7" key="1">
    <citation type="submission" date="2016-11" db="EMBL/GenBank/DDBJ databases">
        <authorList>
            <person name="Varghese N."/>
            <person name="Submissions S."/>
        </authorList>
    </citation>
    <scope>NUCLEOTIDE SEQUENCE [LARGE SCALE GENOMIC DNA]</scope>
    <source>
        <strain evidence="7">DSM 29326</strain>
    </source>
</reference>
<dbReference type="CDD" id="cd17393">
    <property type="entry name" value="MFS_MosC_like"/>
    <property type="match status" value="1"/>
</dbReference>
<feature type="transmembrane region" description="Helical" evidence="5">
    <location>
        <begin position="43"/>
        <end position="68"/>
    </location>
</feature>
<feature type="transmembrane region" description="Helical" evidence="5">
    <location>
        <begin position="163"/>
        <end position="180"/>
    </location>
</feature>
<name>A0A1M4YJN1_LOKAT</name>
<feature type="transmembrane region" description="Helical" evidence="5">
    <location>
        <begin position="138"/>
        <end position="157"/>
    </location>
</feature>
<dbReference type="AlphaFoldDB" id="A0A1M4YJN1"/>
<dbReference type="GO" id="GO:0016020">
    <property type="term" value="C:membrane"/>
    <property type="evidence" value="ECO:0007669"/>
    <property type="project" value="UniProtKB-SubCell"/>
</dbReference>
<feature type="transmembrane region" description="Helical" evidence="5">
    <location>
        <begin position="327"/>
        <end position="348"/>
    </location>
</feature>
<comment type="subcellular location">
    <subcellularLocation>
        <location evidence="1">Membrane</location>
        <topology evidence="1">Multi-pass membrane protein</topology>
    </subcellularLocation>
</comment>
<feature type="transmembrane region" description="Helical" evidence="5">
    <location>
        <begin position="200"/>
        <end position="220"/>
    </location>
</feature>
<feature type="transmembrane region" description="Helical" evidence="5">
    <location>
        <begin position="99"/>
        <end position="117"/>
    </location>
</feature>
<dbReference type="InterPro" id="IPR036259">
    <property type="entry name" value="MFS_trans_sf"/>
</dbReference>
<dbReference type="Gene3D" id="1.20.1250.20">
    <property type="entry name" value="MFS general substrate transporter like domains"/>
    <property type="match status" value="2"/>
</dbReference>
<feature type="transmembrane region" description="Helical" evidence="5">
    <location>
        <begin position="75"/>
        <end position="93"/>
    </location>
</feature>
<feature type="transmembrane region" description="Helical" evidence="5">
    <location>
        <begin position="360"/>
        <end position="380"/>
    </location>
</feature>
<dbReference type="PANTHER" id="PTHR23514">
    <property type="entry name" value="BYPASS OF STOP CODON PROTEIN 6"/>
    <property type="match status" value="1"/>
</dbReference>
<dbReference type="InterPro" id="IPR011701">
    <property type="entry name" value="MFS"/>
</dbReference>
<evidence type="ECO:0000313" key="6">
    <source>
        <dbReference type="EMBL" id="SHF05941.1"/>
    </source>
</evidence>
<feature type="transmembrane region" description="Helical" evidence="5">
    <location>
        <begin position="297"/>
        <end position="315"/>
    </location>
</feature>
<keyword evidence="2 5" id="KW-0812">Transmembrane</keyword>
<keyword evidence="4 5" id="KW-0472">Membrane</keyword>
<dbReference type="Pfam" id="PF07690">
    <property type="entry name" value="MFS_1"/>
    <property type="match status" value="1"/>
</dbReference>
<dbReference type="SUPFAM" id="SSF103473">
    <property type="entry name" value="MFS general substrate transporter"/>
    <property type="match status" value="1"/>
</dbReference>
<dbReference type="InterPro" id="IPR051788">
    <property type="entry name" value="MFS_Transporter"/>
</dbReference>
<feature type="transmembrane region" description="Helical" evidence="5">
    <location>
        <begin position="273"/>
        <end position="291"/>
    </location>
</feature>
<evidence type="ECO:0000256" key="4">
    <source>
        <dbReference type="ARBA" id="ARBA00023136"/>
    </source>
</evidence>
<keyword evidence="3 5" id="KW-1133">Transmembrane helix</keyword>
<evidence type="ECO:0000256" key="2">
    <source>
        <dbReference type="ARBA" id="ARBA00022692"/>
    </source>
</evidence>
<dbReference type="PANTHER" id="PTHR23514:SF13">
    <property type="entry name" value="INNER MEMBRANE PROTEIN YBJJ"/>
    <property type="match status" value="1"/>
</dbReference>
<evidence type="ECO:0000256" key="1">
    <source>
        <dbReference type="ARBA" id="ARBA00004141"/>
    </source>
</evidence>
<evidence type="ECO:0000256" key="3">
    <source>
        <dbReference type="ARBA" id="ARBA00022989"/>
    </source>
</evidence>
<feature type="transmembrane region" description="Helical" evidence="5">
    <location>
        <begin position="12"/>
        <end position="31"/>
    </location>
</feature>
<dbReference type="STRING" id="366533.SAMN05444339_103148"/>
<evidence type="ECO:0000313" key="7">
    <source>
        <dbReference type="Proteomes" id="UP000183987"/>
    </source>
</evidence>
<proteinExistence type="predicted"/>
<dbReference type="Proteomes" id="UP000183987">
    <property type="component" value="Unassembled WGS sequence"/>
</dbReference>
<accession>A0A1M4YJN1</accession>
<dbReference type="EMBL" id="FQUE01000003">
    <property type="protein sequence ID" value="SHF05941.1"/>
    <property type="molecule type" value="Genomic_DNA"/>
</dbReference>
<evidence type="ECO:0000256" key="5">
    <source>
        <dbReference type="SAM" id="Phobius"/>
    </source>
</evidence>
<dbReference type="GO" id="GO:0022857">
    <property type="term" value="F:transmembrane transporter activity"/>
    <property type="evidence" value="ECO:0007669"/>
    <property type="project" value="InterPro"/>
</dbReference>
<feature type="transmembrane region" description="Helical" evidence="5">
    <location>
        <begin position="240"/>
        <end position="261"/>
    </location>
</feature>
<gene>
    <name evidence="6" type="ORF">SAMN05444339_103148</name>
</gene>